<gene>
    <name evidence="2" type="ORF">CBR_g58825</name>
</gene>
<comment type="caution">
    <text evidence="2">The sequence shown here is derived from an EMBL/GenBank/DDBJ whole genome shotgun (WGS) entry which is preliminary data.</text>
</comment>
<organism evidence="2 3">
    <name type="scientific">Chara braunii</name>
    <name type="common">Braun's stonewort</name>
    <dbReference type="NCBI Taxonomy" id="69332"/>
    <lineage>
        <taxon>Eukaryota</taxon>
        <taxon>Viridiplantae</taxon>
        <taxon>Streptophyta</taxon>
        <taxon>Charophyceae</taxon>
        <taxon>Charales</taxon>
        <taxon>Characeae</taxon>
        <taxon>Chara</taxon>
    </lineage>
</organism>
<name>A0A388K8F5_CHABU</name>
<keyword evidence="3" id="KW-1185">Reference proteome</keyword>
<dbReference type="Gramene" id="GBG66335">
    <property type="protein sequence ID" value="GBG66335"/>
    <property type="gene ID" value="CBR_g58825"/>
</dbReference>
<feature type="region of interest" description="Disordered" evidence="1">
    <location>
        <begin position="24"/>
        <end position="100"/>
    </location>
</feature>
<dbReference type="AlphaFoldDB" id="A0A388K8F5"/>
<proteinExistence type="predicted"/>
<dbReference type="EMBL" id="BFEA01000072">
    <property type="protein sequence ID" value="GBG66335.1"/>
    <property type="molecule type" value="Genomic_DNA"/>
</dbReference>
<sequence length="130" mass="14485">METAVTADLVLEQDPMVHLKAEVVEEGGMEEMEATEDKAVGTETEEEDLTTEEDQADTTEEDQVVGTMDTEEEEVGTMKTGEEIGTMAMVGDGTTEEEDKERAKMLQLWTIRAHSKRMQRPAAELPRTAY</sequence>
<evidence type="ECO:0000313" key="3">
    <source>
        <dbReference type="Proteomes" id="UP000265515"/>
    </source>
</evidence>
<feature type="compositionally biased region" description="Acidic residues" evidence="1">
    <location>
        <begin position="43"/>
        <end position="75"/>
    </location>
</feature>
<protein>
    <submittedName>
        <fullName evidence="2">Uncharacterized protein</fullName>
    </submittedName>
</protein>
<dbReference type="Proteomes" id="UP000265515">
    <property type="component" value="Unassembled WGS sequence"/>
</dbReference>
<feature type="compositionally biased region" description="Acidic residues" evidence="1">
    <location>
        <begin position="24"/>
        <end position="34"/>
    </location>
</feature>
<reference evidence="2 3" key="1">
    <citation type="journal article" date="2018" name="Cell">
        <title>The Chara Genome: Secondary Complexity and Implications for Plant Terrestrialization.</title>
        <authorList>
            <person name="Nishiyama T."/>
            <person name="Sakayama H."/>
            <person name="Vries J.D."/>
            <person name="Buschmann H."/>
            <person name="Saint-Marcoux D."/>
            <person name="Ullrich K.K."/>
            <person name="Haas F.B."/>
            <person name="Vanderstraeten L."/>
            <person name="Becker D."/>
            <person name="Lang D."/>
            <person name="Vosolsobe S."/>
            <person name="Rombauts S."/>
            <person name="Wilhelmsson P.K.I."/>
            <person name="Janitza P."/>
            <person name="Kern R."/>
            <person name="Heyl A."/>
            <person name="Rumpler F."/>
            <person name="Villalobos L.I.A.C."/>
            <person name="Clay J.M."/>
            <person name="Skokan R."/>
            <person name="Toyoda A."/>
            <person name="Suzuki Y."/>
            <person name="Kagoshima H."/>
            <person name="Schijlen E."/>
            <person name="Tajeshwar N."/>
            <person name="Catarino B."/>
            <person name="Hetherington A.J."/>
            <person name="Saltykova A."/>
            <person name="Bonnot C."/>
            <person name="Breuninger H."/>
            <person name="Symeonidi A."/>
            <person name="Radhakrishnan G.V."/>
            <person name="Van Nieuwerburgh F."/>
            <person name="Deforce D."/>
            <person name="Chang C."/>
            <person name="Karol K.G."/>
            <person name="Hedrich R."/>
            <person name="Ulvskov P."/>
            <person name="Glockner G."/>
            <person name="Delwiche C.F."/>
            <person name="Petrasek J."/>
            <person name="Van de Peer Y."/>
            <person name="Friml J."/>
            <person name="Beilby M."/>
            <person name="Dolan L."/>
            <person name="Kohara Y."/>
            <person name="Sugano S."/>
            <person name="Fujiyama A."/>
            <person name="Delaux P.-M."/>
            <person name="Quint M."/>
            <person name="TheiBen G."/>
            <person name="Hagemann M."/>
            <person name="Harholt J."/>
            <person name="Dunand C."/>
            <person name="Zachgo S."/>
            <person name="Langdale J."/>
            <person name="Maumus F."/>
            <person name="Straeten D.V.D."/>
            <person name="Gould S.B."/>
            <person name="Rensing S.A."/>
        </authorList>
    </citation>
    <scope>NUCLEOTIDE SEQUENCE [LARGE SCALE GENOMIC DNA]</scope>
    <source>
        <strain evidence="2 3">S276</strain>
    </source>
</reference>
<accession>A0A388K8F5</accession>
<evidence type="ECO:0000313" key="2">
    <source>
        <dbReference type="EMBL" id="GBG66335.1"/>
    </source>
</evidence>
<evidence type="ECO:0000256" key="1">
    <source>
        <dbReference type="SAM" id="MobiDB-lite"/>
    </source>
</evidence>